<name>A0AA39IZ91_9AGAR</name>
<evidence type="ECO:0000313" key="4">
    <source>
        <dbReference type="Proteomes" id="UP001175226"/>
    </source>
</evidence>
<reference evidence="3" key="1">
    <citation type="submission" date="2023-06" db="EMBL/GenBank/DDBJ databases">
        <authorList>
            <consortium name="Lawrence Berkeley National Laboratory"/>
            <person name="Ahrendt S."/>
            <person name="Sahu N."/>
            <person name="Indic B."/>
            <person name="Wong-Bajracharya J."/>
            <person name="Merenyi Z."/>
            <person name="Ke H.-M."/>
            <person name="Monk M."/>
            <person name="Kocsube S."/>
            <person name="Drula E."/>
            <person name="Lipzen A."/>
            <person name="Balint B."/>
            <person name="Henrissat B."/>
            <person name="Andreopoulos B."/>
            <person name="Martin F.M."/>
            <person name="Harder C.B."/>
            <person name="Rigling D."/>
            <person name="Ford K.L."/>
            <person name="Foster G.D."/>
            <person name="Pangilinan J."/>
            <person name="Papanicolaou A."/>
            <person name="Barry K."/>
            <person name="LaButti K."/>
            <person name="Viragh M."/>
            <person name="Koriabine M."/>
            <person name="Yan M."/>
            <person name="Riley R."/>
            <person name="Champramary S."/>
            <person name="Plett K.L."/>
            <person name="Tsai I.J."/>
            <person name="Slot J."/>
            <person name="Sipos G."/>
            <person name="Plett J."/>
            <person name="Nagy L.G."/>
            <person name="Grigoriev I.V."/>
        </authorList>
    </citation>
    <scope>NUCLEOTIDE SEQUENCE</scope>
    <source>
        <strain evidence="3">FPL87.14</strain>
    </source>
</reference>
<feature type="region of interest" description="Disordered" evidence="1">
    <location>
        <begin position="295"/>
        <end position="353"/>
    </location>
</feature>
<protein>
    <submittedName>
        <fullName evidence="3">Uncharacterized protein</fullName>
    </submittedName>
</protein>
<feature type="transmembrane region" description="Helical" evidence="2">
    <location>
        <begin position="201"/>
        <end position="221"/>
    </location>
</feature>
<keyword evidence="2" id="KW-0472">Membrane</keyword>
<proteinExistence type="predicted"/>
<keyword evidence="2" id="KW-1133">Transmembrane helix</keyword>
<dbReference type="EMBL" id="JAUEPT010000083">
    <property type="protein sequence ID" value="KAK0433236.1"/>
    <property type="molecule type" value="Genomic_DNA"/>
</dbReference>
<feature type="compositionally biased region" description="Low complexity" evidence="1">
    <location>
        <begin position="302"/>
        <end position="319"/>
    </location>
</feature>
<feature type="non-terminal residue" evidence="3">
    <location>
        <position position="1"/>
    </location>
</feature>
<dbReference type="Proteomes" id="UP001175226">
    <property type="component" value="Unassembled WGS sequence"/>
</dbReference>
<dbReference type="AlphaFoldDB" id="A0AA39IZ91"/>
<evidence type="ECO:0000256" key="2">
    <source>
        <dbReference type="SAM" id="Phobius"/>
    </source>
</evidence>
<keyword evidence="2" id="KW-0812">Transmembrane</keyword>
<evidence type="ECO:0000256" key="1">
    <source>
        <dbReference type="SAM" id="MobiDB-lite"/>
    </source>
</evidence>
<organism evidence="3 4">
    <name type="scientific">Armillaria borealis</name>
    <dbReference type="NCBI Taxonomy" id="47425"/>
    <lineage>
        <taxon>Eukaryota</taxon>
        <taxon>Fungi</taxon>
        <taxon>Dikarya</taxon>
        <taxon>Basidiomycota</taxon>
        <taxon>Agaricomycotina</taxon>
        <taxon>Agaricomycetes</taxon>
        <taxon>Agaricomycetidae</taxon>
        <taxon>Agaricales</taxon>
        <taxon>Marasmiineae</taxon>
        <taxon>Physalacriaceae</taxon>
        <taxon>Armillaria</taxon>
    </lineage>
</organism>
<accession>A0AA39IZ91</accession>
<feature type="transmembrane region" description="Helical" evidence="2">
    <location>
        <begin position="120"/>
        <end position="141"/>
    </location>
</feature>
<gene>
    <name evidence="3" type="ORF">EV421DRAFT_2040274</name>
</gene>
<feature type="transmembrane region" description="Helical" evidence="2">
    <location>
        <begin position="70"/>
        <end position="89"/>
    </location>
</feature>
<keyword evidence="4" id="KW-1185">Reference proteome</keyword>
<evidence type="ECO:0000313" key="3">
    <source>
        <dbReference type="EMBL" id="KAK0433236.1"/>
    </source>
</evidence>
<feature type="compositionally biased region" description="Basic and acidic residues" evidence="1">
    <location>
        <begin position="320"/>
        <end position="332"/>
    </location>
</feature>
<feature type="transmembrane region" description="Helical" evidence="2">
    <location>
        <begin position="242"/>
        <end position="260"/>
    </location>
</feature>
<feature type="transmembrane region" description="Helical" evidence="2">
    <location>
        <begin position="36"/>
        <end position="58"/>
    </location>
</feature>
<feature type="transmembrane region" description="Helical" evidence="2">
    <location>
        <begin position="153"/>
        <end position="174"/>
    </location>
</feature>
<comment type="caution">
    <text evidence="3">The sequence shown here is derived from an EMBL/GenBank/DDBJ whole genome shotgun (WGS) entry which is preliminary data.</text>
</comment>
<sequence length="353" mass="39312">MSITEISYPGTVTTTELIDTKVKDIFLGIDTQFNKVMLNALMHGIHTGVVAVTLWTATSRDSHQNDRRPRRIFVFIVLALYLLATFNFYCGWAQNVLYFSTAGKCLWETYKSKCTQDTPILMTLGIDATLSTVLADATLIWRCWIVWGRKWRVVLVPIACTTLAIITRGIITYYSSFGPVENMSPQAQYLEKIGKFRVNWAVLYSSSILATLLWCTIFIVYRILRVGGIAAGMRVYHSLIEMLVESASLYSAVIIVLLVFEVRSEAAEIYIEELAIATRGIVPTILVGRIAAGHARPDDSWSESTASSSLQFRSSLSSQSDRESVDTSRGSESDLSPRVTLDLENGLEDSAES</sequence>